<keyword evidence="4" id="KW-0732">Signal</keyword>
<protein>
    <recommendedName>
        <fullName evidence="5">Peptidase S1 domain-containing protein</fullName>
    </recommendedName>
</protein>
<sequence length="281" mass="31432">MLKITFLILLYFFCTKCSGFESNCNCGWRNFGKIIGGEKSDDGEWPMMAALMSKPENVQFCGGTIISNHHVLTAGHCVHARYKKLPVSSFGVVFGINNLDEVKPSNIISPKKIIAHPNYVWPLSYDVAILVMKSIEFSHNIGPACLPLKKFNAVGKTLHHTGWGMVKAYGMGSRILKKTKLEGVDLDLCNSTFAQYEHLVKIREHHLCTYQPATSQCKGDSGGPILWDDPKTKRYYLVGLISFGWYSCDTPSVNVDVSYFVPWIYQILSTTGDDVCAFQEL</sequence>
<evidence type="ECO:0000313" key="6">
    <source>
        <dbReference type="EnsemblMetazoa" id="XP_014246572.2"/>
    </source>
</evidence>
<proteinExistence type="inferred from homology"/>
<dbReference type="KEGG" id="clec:106664973"/>
<dbReference type="PROSITE" id="PS00134">
    <property type="entry name" value="TRYPSIN_HIS"/>
    <property type="match status" value="1"/>
</dbReference>
<evidence type="ECO:0000256" key="3">
    <source>
        <dbReference type="RuleBase" id="RU363034"/>
    </source>
</evidence>
<dbReference type="SMART" id="SM00020">
    <property type="entry name" value="Tryp_SPc"/>
    <property type="match status" value="1"/>
</dbReference>
<dbReference type="InterPro" id="IPR001254">
    <property type="entry name" value="Trypsin_dom"/>
</dbReference>
<dbReference type="InterPro" id="IPR033116">
    <property type="entry name" value="TRYPSIN_SER"/>
</dbReference>
<feature type="domain" description="Peptidase S1" evidence="5">
    <location>
        <begin position="34"/>
        <end position="269"/>
    </location>
</feature>
<evidence type="ECO:0000256" key="2">
    <source>
        <dbReference type="ARBA" id="ARBA00024195"/>
    </source>
</evidence>
<evidence type="ECO:0000256" key="1">
    <source>
        <dbReference type="ARBA" id="ARBA00023157"/>
    </source>
</evidence>
<dbReference type="PROSITE" id="PS50240">
    <property type="entry name" value="TRYPSIN_DOM"/>
    <property type="match status" value="1"/>
</dbReference>
<dbReference type="EnsemblMetazoa" id="XM_014391086.2">
    <property type="protein sequence ID" value="XP_014246572.2"/>
    <property type="gene ID" value="LOC106664973"/>
</dbReference>
<feature type="chain" id="PRO_5035210060" description="Peptidase S1 domain-containing protein" evidence="4">
    <location>
        <begin position="20"/>
        <end position="281"/>
    </location>
</feature>
<dbReference type="OrthoDB" id="6605387at2759"/>
<feature type="signal peptide" evidence="4">
    <location>
        <begin position="1"/>
        <end position="19"/>
    </location>
</feature>
<reference evidence="6" key="1">
    <citation type="submission" date="2022-01" db="UniProtKB">
        <authorList>
            <consortium name="EnsemblMetazoa"/>
        </authorList>
    </citation>
    <scope>IDENTIFICATION</scope>
</reference>
<dbReference type="Proteomes" id="UP000494040">
    <property type="component" value="Unassembled WGS sequence"/>
</dbReference>
<keyword evidence="3" id="KW-0645">Protease</keyword>
<keyword evidence="3" id="KW-0720">Serine protease</keyword>
<evidence type="ECO:0000259" key="5">
    <source>
        <dbReference type="PROSITE" id="PS50240"/>
    </source>
</evidence>
<dbReference type="GeneID" id="106664973"/>
<dbReference type="GO" id="GO:0006508">
    <property type="term" value="P:proteolysis"/>
    <property type="evidence" value="ECO:0007669"/>
    <property type="project" value="UniProtKB-KW"/>
</dbReference>
<dbReference type="InterPro" id="IPR051487">
    <property type="entry name" value="Ser/Thr_Proteases_Immune/Dev"/>
</dbReference>
<dbReference type="FunFam" id="2.40.10.10:FF:000068">
    <property type="entry name" value="transmembrane protease serine 2"/>
    <property type="match status" value="1"/>
</dbReference>
<dbReference type="GO" id="GO:0004252">
    <property type="term" value="F:serine-type endopeptidase activity"/>
    <property type="evidence" value="ECO:0007669"/>
    <property type="project" value="InterPro"/>
</dbReference>
<dbReference type="Gene3D" id="2.40.10.10">
    <property type="entry name" value="Trypsin-like serine proteases"/>
    <property type="match status" value="1"/>
</dbReference>
<dbReference type="SUPFAM" id="SSF50494">
    <property type="entry name" value="Trypsin-like serine proteases"/>
    <property type="match status" value="1"/>
</dbReference>
<dbReference type="InterPro" id="IPR043504">
    <property type="entry name" value="Peptidase_S1_PA_chymotrypsin"/>
</dbReference>
<dbReference type="InterPro" id="IPR009003">
    <property type="entry name" value="Peptidase_S1_PA"/>
</dbReference>
<organism evidence="6 7">
    <name type="scientific">Cimex lectularius</name>
    <name type="common">Bed bug</name>
    <name type="synonym">Acanthia lectularia</name>
    <dbReference type="NCBI Taxonomy" id="79782"/>
    <lineage>
        <taxon>Eukaryota</taxon>
        <taxon>Metazoa</taxon>
        <taxon>Ecdysozoa</taxon>
        <taxon>Arthropoda</taxon>
        <taxon>Hexapoda</taxon>
        <taxon>Insecta</taxon>
        <taxon>Pterygota</taxon>
        <taxon>Neoptera</taxon>
        <taxon>Paraneoptera</taxon>
        <taxon>Hemiptera</taxon>
        <taxon>Heteroptera</taxon>
        <taxon>Panheteroptera</taxon>
        <taxon>Cimicomorpha</taxon>
        <taxon>Cimicidae</taxon>
        <taxon>Cimex</taxon>
    </lineage>
</organism>
<dbReference type="PRINTS" id="PR00722">
    <property type="entry name" value="CHYMOTRYPSIN"/>
</dbReference>
<evidence type="ECO:0000256" key="4">
    <source>
        <dbReference type="SAM" id="SignalP"/>
    </source>
</evidence>
<dbReference type="PROSITE" id="PS00135">
    <property type="entry name" value="TRYPSIN_SER"/>
    <property type="match status" value="1"/>
</dbReference>
<evidence type="ECO:0000313" key="7">
    <source>
        <dbReference type="Proteomes" id="UP000494040"/>
    </source>
</evidence>
<dbReference type="InterPro" id="IPR018114">
    <property type="entry name" value="TRYPSIN_HIS"/>
</dbReference>
<dbReference type="CDD" id="cd00190">
    <property type="entry name" value="Tryp_SPc"/>
    <property type="match status" value="1"/>
</dbReference>
<name>A0A8I6RMW3_CIMLE</name>
<dbReference type="InterPro" id="IPR001314">
    <property type="entry name" value="Peptidase_S1A"/>
</dbReference>
<dbReference type="Pfam" id="PF00089">
    <property type="entry name" value="Trypsin"/>
    <property type="match status" value="1"/>
</dbReference>
<keyword evidence="3" id="KW-0378">Hydrolase</keyword>
<comment type="similarity">
    <text evidence="2">Belongs to the peptidase S1 family. CLIP subfamily.</text>
</comment>
<dbReference type="RefSeq" id="XP_014246572.2">
    <property type="nucleotide sequence ID" value="XM_014391086.2"/>
</dbReference>
<keyword evidence="7" id="KW-1185">Reference proteome</keyword>
<dbReference type="PANTHER" id="PTHR24256">
    <property type="entry name" value="TRYPTASE-RELATED"/>
    <property type="match status" value="1"/>
</dbReference>
<dbReference type="AlphaFoldDB" id="A0A8I6RMW3"/>
<accession>A0A8I6RMW3</accession>
<dbReference type="OMA" id="QCSTDNF"/>
<keyword evidence="1" id="KW-1015">Disulfide bond</keyword>